<accession>A0A061H8U0</accession>
<feature type="chain" id="PRO_5001603421" description="SGNH hydrolase-type esterase domain-containing protein" evidence="2">
    <location>
        <begin position="25"/>
        <end position="329"/>
    </location>
</feature>
<name>A0A061H8U0_9BASI</name>
<gene>
    <name evidence="3" type="ORF">PFL1_03087</name>
</gene>
<dbReference type="SUPFAM" id="SSF52266">
    <property type="entry name" value="SGNH hydrolase"/>
    <property type="match status" value="1"/>
</dbReference>
<evidence type="ECO:0000256" key="1">
    <source>
        <dbReference type="ARBA" id="ARBA00008668"/>
    </source>
</evidence>
<evidence type="ECO:0000256" key="2">
    <source>
        <dbReference type="SAM" id="SignalP"/>
    </source>
</evidence>
<evidence type="ECO:0000313" key="3">
    <source>
        <dbReference type="EMBL" id="EPQ29332.1"/>
    </source>
</evidence>
<dbReference type="GO" id="GO:0016788">
    <property type="term" value="F:hydrolase activity, acting on ester bonds"/>
    <property type="evidence" value="ECO:0007669"/>
    <property type="project" value="InterPro"/>
</dbReference>
<dbReference type="InterPro" id="IPR036514">
    <property type="entry name" value="SGNH_hydro_sf"/>
</dbReference>
<sequence length="329" mass="34857">MLSLAKLTSLVALALALSASEAQGQMVKQVVPDAQAASPRIAQPATILQPKCGTDASSSCVSLNGVKAIVSFGDSYTDCGNQRGGTCPNPVLPNGSTVPPATGATADYQYGRRASNGRTWVEDLAQNIGAQLYNFASSGATVDRNIIPASRFDNDMASEYQKFQQAAIKTNPQTTMCTFFFGINDRGKAASQDLLPKAVQKELSYVDQLKGTCSQFVFLDIRGGVFSTALQSGVANLAKQGVKATYFTYQSLFNDFVTNASKYGFKKTDPCLENTSDGAHWKLVCTPDEATNSLYYIGHHPTGKAHADMAAFLQSALTTCSTGKCGASA</sequence>
<dbReference type="Pfam" id="PF00657">
    <property type="entry name" value="Lipase_GDSL"/>
    <property type="match status" value="1"/>
</dbReference>
<dbReference type="Proteomes" id="UP000053664">
    <property type="component" value="Unassembled WGS sequence"/>
</dbReference>
<dbReference type="EMBL" id="KE361631">
    <property type="protein sequence ID" value="EPQ29332.1"/>
    <property type="molecule type" value="Genomic_DNA"/>
</dbReference>
<organism evidence="3 4">
    <name type="scientific">Pseudozyma flocculosa PF-1</name>
    <dbReference type="NCBI Taxonomy" id="1277687"/>
    <lineage>
        <taxon>Eukaryota</taxon>
        <taxon>Fungi</taxon>
        <taxon>Dikarya</taxon>
        <taxon>Basidiomycota</taxon>
        <taxon>Ustilaginomycotina</taxon>
        <taxon>Ustilaginomycetes</taxon>
        <taxon>Ustilaginales</taxon>
        <taxon>Ustilaginaceae</taxon>
        <taxon>Pseudozyma</taxon>
    </lineage>
</organism>
<dbReference type="KEGG" id="pfp:PFL1_03087"/>
<dbReference type="RefSeq" id="XP_007878794.1">
    <property type="nucleotide sequence ID" value="XM_007880603.1"/>
</dbReference>
<evidence type="ECO:0000313" key="4">
    <source>
        <dbReference type="Proteomes" id="UP000053664"/>
    </source>
</evidence>
<protein>
    <recommendedName>
        <fullName evidence="5">SGNH hydrolase-type esterase domain-containing protein</fullName>
    </recommendedName>
</protein>
<dbReference type="HOGENOM" id="CLU_053747_0_0_1"/>
<proteinExistence type="inferred from homology"/>
<comment type="similarity">
    <text evidence="1">Belongs to the 'GDSL' lipolytic enzyme family.</text>
</comment>
<dbReference type="InterPro" id="IPR001087">
    <property type="entry name" value="GDSL"/>
</dbReference>
<reference evidence="3 4" key="1">
    <citation type="journal article" date="2013" name="Plant Cell">
        <title>The transition from a phytopathogenic smut ancestor to an anamorphic biocontrol agent deciphered by comparative whole-genome analysis.</title>
        <authorList>
            <person name="Lefebvre F."/>
            <person name="Joly D.L."/>
            <person name="Labbe C."/>
            <person name="Teichmann B."/>
            <person name="Linning R."/>
            <person name="Belzile F."/>
            <person name="Bakkeren G."/>
            <person name="Belanger R.R."/>
        </authorList>
    </citation>
    <scope>NUCLEOTIDE SEQUENCE [LARGE SCALE GENOMIC DNA]</scope>
    <source>
        <strain evidence="3 4">PF-1</strain>
    </source>
</reference>
<keyword evidence="2" id="KW-0732">Signal</keyword>
<evidence type="ECO:0008006" key="5">
    <source>
        <dbReference type="Google" id="ProtNLM"/>
    </source>
</evidence>
<dbReference type="AlphaFoldDB" id="A0A061H8U0"/>
<dbReference type="GeneID" id="19317198"/>
<dbReference type="eggNOG" id="ENOG502SE42">
    <property type="taxonomic scope" value="Eukaryota"/>
</dbReference>
<dbReference type="PANTHER" id="PTHR22835">
    <property type="entry name" value="ZINC FINGER FYVE DOMAIN CONTAINING PROTEIN"/>
    <property type="match status" value="1"/>
</dbReference>
<feature type="signal peptide" evidence="2">
    <location>
        <begin position="1"/>
        <end position="24"/>
    </location>
</feature>
<dbReference type="Gene3D" id="3.40.50.1110">
    <property type="entry name" value="SGNH hydrolase"/>
    <property type="match status" value="1"/>
</dbReference>